<proteinExistence type="predicted"/>
<evidence type="ECO:0000256" key="1">
    <source>
        <dbReference type="SAM" id="MobiDB-lite"/>
    </source>
</evidence>
<name>A0A9N7W0Z2_PLEPL</name>
<keyword evidence="3" id="KW-1185">Reference proteome</keyword>
<organism evidence="2 3">
    <name type="scientific">Pleuronectes platessa</name>
    <name type="common">European plaice</name>
    <dbReference type="NCBI Taxonomy" id="8262"/>
    <lineage>
        <taxon>Eukaryota</taxon>
        <taxon>Metazoa</taxon>
        <taxon>Chordata</taxon>
        <taxon>Craniata</taxon>
        <taxon>Vertebrata</taxon>
        <taxon>Euteleostomi</taxon>
        <taxon>Actinopterygii</taxon>
        <taxon>Neopterygii</taxon>
        <taxon>Teleostei</taxon>
        <taxon>Neoteleostei</taxon>
        <taxon>Acanthomorphata</taxon>
        <taxon>Carangaria</taxon>
        <taxon>Pleuronectiformes</taxon>
        <taxon>Pleuronectoidei</taxon>
        <taxon>Pleuronectidae</taxon>
        <taxon>Pleuronectes</taxon>
    </lineage>
</organism>
<comment type="caution">
    <text evidence="2">The sequence shown here is derived from an EMBL/GenBank/DDBJ whole genome shotgun (WGS) entry which is preliminary data.</text>
</comment>
<dbReference type="EMBL" id="CADEAL010004377">
    <property type="protein sequence ID" value="CAB1458201.1"/>
    <property type="molecule type" value="Genomic_DNA"/>
</dbReference>
<feature type="region of interest" description="Disordered" evidence="1">
    <location>
        <begin position="113"/>
        <end position="138"/>
    </location>
</feature>
<dbReference type="AlphaFoldDB" id="A0A9N7W0Z2"/>
<feature type="compositionally biased region" description="Polar residues" evidence="1">
    <location>
        <begin position="115"/>
        <end position="130"/>
    </location>
</feature>
<sequence length="165" mass="17739">MWTNPASSPLPLHQLVISEHIATAASYHLILLHSLFSSPALPQPLSSSSSSSSPPAFKCMALPCQAGLCRQQSLLSAPSRVREKALEQDGWLSGLCSQGRWERGVFVREGDKVGVSQQRPPAPPCSTSNRLGDEGRPESGWLISLTEREMVQPGCRLSCSTAASE</sequence>
<evidence type="ECO:0000313" key="3">
    <source>
        <dbReference type="Proteomes" id="UP001153269"/>
    </source>
</evidence>
<protein>
    <submittedName>
        <fullName evidence="2">Uncharacterized protein</fullName>
    </submittedName>
</protein>
<gene>
    <name evidence="2" type="ORF">PLEPLA_LOCUS46031</name>
</gene>
<accession>A0A9N7W0Z2</accession>
<reference evidence="2" key="1">
    <citation type="submission" date="2020-03" db="EMBL/GenBank/DDBJ databases">
        <authorList>
            <person name="Weist P."/>
        </authorList>
    </citation>
    <scope>NUCLEOTIDE SEQUENCE</scope>
</reference>
<evidence type="ECO:0000313" key="2">
    <source>
        <dbReference type="EMBL" id="CAB1458201.1"/>
    </source>
</evidence>
<dbReference type="Proteomes" id="UP001153269">
    <property type="component" value="Unassembled WGS sequence"/>
</dbReference>